<evidence type="ECO:0000256" key="1">
    <source>
        <dbReference type="ARBA" id="ARBA00004189"/>
    </source>
</evidence>
<evidence type="ECO:0000256" key="2">
    <source>
        <dbReference type="ARBA" id="ARBA00004651"/>
    </source>
</evidence>
<dbReference type="Pfam" id="PF01130">
    <property type="entry name" value="CD36"/>
    <property type="match status" value="1"/>
</dbReference>
<dbReference type="InterPro" id="IPR002159">
    <property type="entry name" value="CD36_fam"/>
</dbReference>
<evidence type="ECO:0000256" key="13">
    <source>
        <dbReference type="SAM" id="MobiDB-lite"/>
    </source>
</evidence>
<feature type="transmembrane region" description="Helical" evidence="14">
    <location>
        <begin position="400"/>
        <end position="424"/>
    </location>
</feature>
<evidence type="ECO:0000256" key="5">
    <source>
        <dbReference type="ARBA" id="ARBA00022692"/>
    </source>
</evidence>
<evidence type="ECO:0000256" key="10">
    <source>
        <dbReference type="ARBA" id="ARBA00023180"/>
    </source>
</evidence>
<keyword evidence="16" id="KW-1185">Reference proteome</keyword>
<evidence type="ECO:0000313" key="16">
    <source>
        <dbReference type="Proteomes" id="UP001651158"/>
    </source>
</evidence>
<dbReference type="PANTHER" id="PTHR11923:SF110">
    <property type="entry name" value="SCAVENGER RECEPTOR CLASS B MEMBER 1"/>
    <property type="match status" value="1"/>
</dbReference>
<protein>
    <recommendedName>
        <fullName evidence="11">Scavenger receptor class B member 1</fullName>
    </recommendedName>
    <alternativeName>
        <fullName evidence="12">SR-BI</fullName>
    </alternativeName>
</protein>
<keyword evidence="8" id="KW-1015">Disulfide bond</keyword>
<keyword evidence="6 14" id="KW-1133">Transmembrane helix</keyword>
<name>A0ABR4QMX4_9CEST</name>
<keyword evidence="4" id="KW-1003">Cell membrane</keyword>
<reference evidence="15 16" key="1">
    <citation type="journal article" date="2022" name="Front. Cell. Infect. Microbiol.">
        <title>The Genomes of Two Strains of Taenia crassiceps the Animal Model for the Study of Human Cysticercosis.</title>
        <authorList>
            <person name="Bobes R.J."/>
            <person name="Estrada K."/>
            <person name="Rios-Valencia D.G."/>
            <person name="Calderon-Gallegos A."/>
            <person name="de la Torre P."/>
            <person name="Carrero J.C."/>
            <person name="Sanchez-Flores A."/>
            <person name="Laclette J.P."/>
        </authorList>
    </citation>
    <scope>NUCLEOTIDE SEQUENCE [LARGE SCALE GENOMIC DNA]</scope>
    <source>
        <strain evidence="15">WFUcys</strain>
    </source>
</reference>
<evidence type="ECO:0000256" key="11">
    <source>
        <dbReference type="ARBA" id="ARBA00040821"/>
    </source>
</evidence>
<comment type="caution">
    <text evidence="15">The sequence shown here is derived from an EMBL/GenBank/DDBJ whole genome shotgun (WGS) entry which is preliminary data.</text>
</comment>
<evidence type="ECO:0000256" key="6">
    <source>
        <dbReference type="ARBA" id="ARBA00022989"/>
    </source>
</evidence>
<gene>
    <name evidence="15" type="ORF">TcWFU_007898</name>
</gene>
<evidence type="ECO:0000256" key="7">
    <source>
        <dbReference type="ARBA" id="ARBA00023136"/>
    </source>
</evidence>
<evidence type="ECO:0000313" key="15">
    <source>
        <dbReference type="EMBL" id="KAL5110725.1"/>
    </source>
</evidence>
<keyword evidence="9" id="KW-0675">Receptor</keyword>
<sequence>MKLFKGSALFDSWSTCRSGIIVEFYFFTVKNVQDFINGNKPVVQQVGPYTYEQTTCKSTLEASPQNGSIRYSDKDSFNFLPERSVGLESDELTVLNVGYVAIANGIGKNRVLAKLANLLIKSFYHSQLFLRKTVAEMIWGYEDPALKLINKFITVETKIGLYSDKNNSVGPTFEVDDGVQDTTKVGQILTFNGHRNMSVWGTSLANRVVGSDGSLFPPFLDSTVHVFSADICRSLQFHASKKPETVYINSVPTTKFSLSKETLLSPKEYPDNRGFCLDYPNCPKSGTLDMRKCIKGAPIAISLPHFNGADESYRQDVIGMHPRDDMDISLYIEPQTGVILQALQLIQINAIVQHNPFFSELVRLKNVTYLPIGYINTSIYVSESVAHILLSTLIIPQMSISVAASLIIIGALVSLVVNGVILTYRQCRPSQTSGGTESDPLIVEYPDSSSENPQALITGSFPTPFELDPSSQTVEEGGVQKV</sequence>
<evidence type="ECO:0000256" key="9">
    <source>
        <dbReference type="ARBA" id="ARBA00023170"/>
    </source>
</evidence>
<comment type="subcellular location">
    <subcellularLocation>
        <location evidence="2">Cell membrane</location>
        <topology evidence="2">Multi-pass membrane protein</topology>
    </subcellularLocation>
    <subcellularLocation>
        <location evidence="1">Membrane</location>
        <location evidence="1">Caveola</location>
        <topology evidence="1">Multi-pass membrane protein</topology>
    </subcellularLocation>
</comment>
<keyword evidence="10" id="KW-0325">Glycoprotein</keyword>
<evidence type="ECO:0000256" key="4">
    <source>
        <dbReference type="ARBA" id="ARBA00022475"/>
    </source>
</evidence>
<comment type="similarity">
    <text evidence="3">Belongs to the CD36 family.</text>
</comment>
<dbReference type="Proteomes" id="UP001651158">
    <property type="component" value="Unassembled WGS sequence"/>
</dbReference>
<keyword evidence="5 14" id="KW-0812">Transmembrane</keyword>
<organism evidence="15 16">
    <name type="scientific">Taenia crassiceps</name>
    <dbReference type="NCBI Taxonomy" id="6207"/>
    <lineage>
        <taxon>Eukaryota</taxon>
        <taxon>Metazoa</taxon>
        <taxon>Spiralia</taxon>
        <taxon>Lophotrochozoa</taxon>
        <taxon>Platyhelminthes</taxon>
        <taxon>Cestoda</taxon>
        <taxon>Eucestoda</taxon>
        <taxon>Cyclophyllidea</taxon>
        <taxon>Taeniidae</taxon>
        <taxon>Taenia</taxon>
    </lineage>
</organism>
<dbReference type="PANTHER" id="PTHR11923">
    <property type="entry name" value="SCAVENGER RECEPTOR CLASS B TYPE-1 SR-B1"/>
    <property type="match status" value="1"/>
</dbReference>
<evidence type="ECO:0000256" key="3">
    <source>
        <dbReference type="ARBA" id="ARBA00010532"/>
    </source>
</evidence>
<keyword evidence="7 14" id="KW-0472">Membrane</keyword>
<feature type="region of interest" description="Disordered" evidence="13">
    <location>
        <begin position="429"/>
        <end position="482"/>
    </location>
</feature>
<evidence type="ECO:0000256" key="14">
    <source>
        <dbReference type="SAM" id="Phobius"/>
    </source>
</evidence>
<proteinExistence type="inferred from homology"/>
<dbReference type="PRINTS" id="PR01609">
    <property type="entry name" value="CD36FAMILY"/>
</dbReference>
<dbReference type="EMBL" id="JAKROA010000002">
    <property type="protein sequence ID" value="KAL5110725.1"/>
    <property type="molecule type" value="Genomic_DNA"/>
</dbReference>
<feature type="compositionally biased region" description="Polar residues" evidence="13">
    <location>
        <begin position="447"/>
        <end position="461"/>
    </location>
</feature>
<evidence type="ECO:0000256" key="8">
    <source>
        <dbReference type="ARBA" id="ARBA00023157"/>
    </source>
</evidence>
<accession>A0ABR4QMX4</accession>
<evidence type="ECO:0000256" key="12">
    <source>
        <dbReference type="ARBA" id="ARBA00042244"/>
    </source>
</evidence>